<accession>A0ABP5E2A9</accession>
<comment type="caution">
    <text evidence="2">The sequence shown here is derived from an EMBL/GenBank/DDBJ whole genome shotgun (WGS) entry which is preliminary data.</text>
</comment>
<dbReference type="EMBL" id="BAAAOH010000001">
    <property type="protein sequence ID" value="GAA1990398.1"/>
    <property type="molecule type" value="Genomic_DNA"/>
</dbReference>
<gene>
    <name evidence="2" type="ORF">GCM10009777_27130</name>
</gene>
<evidence type="ECO:0000256" key="1">
    <source>
        <dbReference type="SAM" id="MobiDB-lite"/>
    </source>
</evidence>
<organism evidence="2 3">
    <name type="scientific">Microbacterium pumilum</name>
    <dbReference type="NCBI Taxonomy" id="344165"/>
    <lineage>
        <taxon>Bacteria</taxon>
        <taxon>Bacillati</taxon>
        <taxon>Actinomycetota</taxon>
        <taxon>Actinomycetes</taxon>
        <taxon>Micrococcales</taxon>
        <taxon>Microbacteriaceae</taxon>
        <taxon>Microbacterium</taxon>
    </lineage>
</organism>
<sequence length="117" mass="12963">MVDESVEEFVDRDEIRAAHVPVRLLAVHGQGLHTEDDGSEELGRGGCRGRIGRGGRSGLRVCHLRLRVERIRCRPARPRFSRFNGTQPRTFRKQDKAGLTRLGVGPRSVHGTSPVSG</sequence>
<reference evidence="3" key="1">
    <citation type="journal article" date="2019" name="Int. J. Syst. Evol. Microbiol.">
        <title>The Global Catalogue of Microorganisms (GCM) 10K type strain sequencing project: providing services to taxonomists for standard genome sequencing and annotation.</title>
        <authorList>
            <consortium name="The Broad Institute Genomics Platform"/>
            <consortium name="The Broad Institute Genome Sequencing Center for Infectious Disease"/>
            <person name="Wu L."/>
            <person name="Ma J."/>
        </authorList>
    </citation>
    <scope>NUCLEOTIDE SEQUENCE [LARGE SCALE GENOMIC DNA]</scope>
    <source>
        <strain evidence="3">JCM 14902</strain>
    </source>
</reference>
<name>A0ABP5E2A9_9MICO</name>
<evidence type="ECO:0000313" key="2">
    <source>
        <dbReference type="EMBL" id="GAA1990398.1"/>
    </source>
</evidence>
<feature type="region of interest" description="Disordered" evidence="1">
    <location>
        <begin position="79"/>
        <end position="117"/>
    </location>
</feature>
<dbReference type="Proteomes" id="UP001500326">
    <property type="component" value="Unassembled WGS sequence"/>
</dbReference>
<proteinExistence type="predicted"/>
<evidence type="ECO:0000313" key="3">
    <source>
        <dbReference type="Proteomes" id="UP001500326"/>
    </source>
</evidence>
<keyword evidence="3" id="KW-1185">Reference proteome</keyword>
<protein>
    <submittedName>
        <fullName evidence="2">Uncharacterized protein</fullName>
    </submittedName>
</protein>